<feature type="transmembrane region" description="Helical" evidence="8">
    <location>
        <begin position="370"/>
        <end position="389"/>
    </location>
</feature>
<comment type="subcellular location">
    <subcellularLocation>
        <location evidence="1">Cell membrane</location>
        <topology evidence="1">Multi-pass membrane protein</topology>
    </subcellularLocation>
</comment>
<proteinExistence type="inferred from homology"/>
<keyword evidence="3" id="KW-0808">Transferase</keyword>
<dbReference type="EMBL" id="SZVO01000004">
    <property type="protein sequence ID" value="TKT92281.1"/>
    <property type="molecule type" value="Genomic_DNA"/>
</dbReference>
<keyword evidence="2" id="KW-1003">Cell membrane</keyword>
<reference evidence="9 10" key="1">
    <citation type="submission" date="2019-05" db="EMBL/GenBank/DDBJ databases">
        <title>Dyadobacter AR-3-8 sp. nov., isolated from arctic soil.</title>
        <authorList>
            <person name="Chaudhary D.K."/>
        </authorList>
    </citation>
    <scope>NUCLEOTIDE SEQUENCE [LARGE SCALE GENOMIC DNA]</scope>
    <source>
        <strain evidence="9 10">AR-3-8</strain>
    </source>
</reference>
<dbReference type="Proteomes" id="UP000304900">
    <property type="component" value="Unassembled WGS sequence"/>
</dbReference>
<evidence type="ECO:0000256" key="6">
    <source>
        <dbReference type="ARBA" id="ARBA00023136"/>
    </source>
</evidence>
<feature type="transmembrane region" description="Helical" evidence="8">
    <location>
        <begin position="170"/>
        <end position="195"/>
    </location>
</feature>
<keyword evidence="4 8" id="KW-0812">Transmembrane</keyword>
<name>A0A4U6D7L9_9BACT</name>
<evidence type="ECO:0000256" key="3">
    <source>
        <dbReference type="ARBA" id="ARBA00022679"/>
    </source>
</evidence>
<evidence type="ECO:0000256" key="1">
    <source>
        <dbReference type="ARBA" id="ARBA00004651"/>
    </source>
</evidence>
<evidence type="ECO:0000256" key="5">
    <source>
        <dbReference type="ARBA" id="ARBA00022989"/>
    </source>
</evidence>
<dbReference type="AlphaFoldDB" id="A0A4U6D7L9"/>
<comment type="caution">
    <text evidence="9">The sequence shown here is derived from an EMBL/GenBank/DDBJ whole genome shotgun (WGS) entry which is preliminary data.</text>
</comment>
<feature type="transmembrane region" description="Helical" evidence="8">
    <location>
        <begin position="296"/>
        <end position="329"/>
    </location>
</feature>
<feature type="transmembrane region" description="Helical" evidence="8">
    <location>
        <begin position="265"/>
        <end position="284"/>
    </location>
</feature>
<feature type="transmembrane region" description="Helical" evidence="8">
    <location>
        <begin position="242"/>
        <end position="259"/>
    </location>
</feature>
<evidence type="ECO:0000256" key="4">
    <source>
        <dbReference type="ARBA" id="ARBA00022692"/>
    </source>
</evidence>
<dbReference type="GO" id="GO:0005886">
    <property type="term" value="C:plasma membrane"/>
    <property type="evidence" value="ECO:0007669"/>
    <property type="project" value="UniProtKB-SubCell"/>
</dbReference>
<evidence type="ECO:0000313" key="10">
    <source>
        <dbReference type="Proteomes" id="UP000304900"/>
    </source>
</evidence>
<keyword evidence="10" id="KW-1185">Reference proteome</keyword>
<dbReference type="GO" id="GO:0016758">
    <property type="term" value="F:hexosyltransferase activity"/>
    <property type="evidence" value="ECO:0007669"/>
    <property type="project" value="InterPro"/>
</dbReference>
<protein>
    <submittedName>
        <fullName evidence="9">DUF2029 domain-containing protein</fullName>
    </submittedName>
</protein>
<organism evidence="9 10">
    <name type="scientific">Dyadobacter frigoris</name>
    <dbReference type="NCBI Taxonomy" id="2576211"/>
    <lineage>
        <taxon>Bacteria</taxon>
        <taxon>Pseudomonadati</taxon>
        <taxon>Bacteroidota</taxon>
        <taxon>Cytophagia</taxon>
        <taxon>Cytophagales</taxon>
        <taxon>Spirosomataceae</taxon>
        <taxon>Dyadobacter</taxon>
    </lineage>
</organism>
<dbReference type="OrthoDB" id="1070018at2"/>
<evidence type="ECO:0000256" key="2">
    <source>
        <dbReference type="ARBA" id="ARBA00022475"/>
    </source>
</evidence>
<accession>A0A4U6D7L9</accession>
<feature type="transmembrane region" description="Helical" evidence="8">
    <location>
        <begin position="201"/>
        <end position="221"/>
    </location>
</feature>
<evidence type="ECO:0000256" key="8">
    <source>
        <dbReference type="SAM" id="Phobius"/>
    </source>
</evidence>
<feature type="transmembrane region" description="Helical" evidence="8">
    <location>
        <begin position="335"/>
        <end position="358"/>
    </location>
</feature>
<evidence type="ECO:0000313" key="9">
    <source>
        <dbReference type="EMBL" id="TKT92281.1"/>
    </source>
</evidence>
<dbReference type="InterPro" id="IPR018584">
    <property type="entry name" value="GT87"/>
</dbReference>
<sequence length="394" mass="45847">MSVTSPTLTINFLMKRIADFFSRENVILFVYILVSIIVGIQNYVGGPLKYNNYIIFRQSLFHLLGKTNLHLEYPKEYFDLFLYHPSFCIMFAPFSLMPVVAGMFFWLLFCSLALFYAIRSLPLSYKNKIFFWWFILLELNTSIHNEQTNPVIAALGLLTFSLLEKGRVKWAALLPVIAFCIKGYGLIFAALFLFYPKRGEYILYSVFWLVVMSLLPLPFVGTDYFLQIYRDWYTCMVDDHKVNFGLSVMGLIKLWFPAFTDKGVIRVQYLGVALFAVTWIWTLVKHNFTTQQNRFLLLAYASLWVIMFNHAAESPTYVIAIQGVVVWYFASRETLGQWAEILVIGVFLFSVLAPTDVYPASWRHEFLGPNLIKVIPCFIVWFVLQFQLLSLEKK</sequence>
<feature type="transmembrane region" description="Helical" evidence="8">
    <location>
        <begin position="25"/>
        <end position="44"/>
    </location>
</feature>
<gene>
    <name evidence="9" type="ORF">FDK13_09890</name>
</gene>
<comment type="similarity">
    <text evidence="7">Belongs to the glycosyltransferase 87 family.</text>
</comment>
<feature type="transmembrane region" description="Helical" evidence="8">
    <location>
        <begin position="89"/>
        <end position="118"/>
    </location>
</feature>
<evidence type="ECO:0000256" key="7">
    <source>
        <dbReference type="ARBA" id="ARBA00024033"/>
    </source>
</evidence>
<keyword evidence="5 8" id="KW-1133">Transmembrane helix</keyword>
<dbReference type="Pfam" id="PF09594">
    <property type="entry name" value="GT87"/>
    <property type="match status" value="1"/>
</dbReference>
<keyword evidence="6 8" id="KW-0472">Membrane</keyword>